<feature type="region of interest" description="Disordered" evidence="1">
    <location>
        <begin position="524"/>
        <end position="559"/>
    </location>
</feature>
<sequence>MISSPSRIGLIRRTQSTDVEFASTNDHISDQGSSGSNLLTASNRLDSIFRSRPKVGMNPIGTRKIHPATSNHGKNIPATNEFPAIRPSLSCPAAVFESPLKNLLPSYRENELEVSAIQFDEESLSIHEDDDPTLQLIDINESTSNNDNGNNQNEPVVESFPRNLNNAFLLANSPSMITIENISVPILTLPSYTLAPSLVCSLSPGLVSRISFYSIIRDINAEASTCHITDPHNGGNGVREVIAEDGRIHVHPTNECQSVLFGNATLSPNSLIDEEYFLLSAIASRTKEEVDSNQGVLLPSFAEAMGEIVSNENSSSVAGTSRTQLWKPGRSWWEAKSGKNPWVEPVVHNNRWRYLWPLIHYHKFIAKCIKKLKRNGVDVKSSSSTVSIFLRQEVCHVSDHLAFMSKYDSEEWTNALRTFNGWADHDAATQETVRSLVLAQRMLVDGGSGSEVNSSLLQSQLDETVLKAMEAVKEEAAKAAASENYDYGKGHCGGSASQQAVMSGRNEEDCASQASFFNANNQSSIHRSWSDSAGPNTATKSRKSRGYEAGSWREEYPPSYQNPGIYGPQYDHPPHPPHYSHPYGPTIDPQYYHHYEQYPHPPHPQMRYHHGGDMPYHDSQYHSHPPYGYNTYYDGSFHDGMMVDNSMHSDSYLHPQSAMATPNHYHHEPQYPMSPFHHDYWGHLNISQLPGLAPSPSMSMHTPSKPPRGNPNRSFRKRQLGVKNPSSIDGKAKGLIIFPKQASSPASKFLMSPQDKSNPYYTARNFQSSSLNQSTQEESFVLPTIEDFAHGSPMKCHGHPVELGMSQAPPNYYAESRNDKVEVQSSD</sequence>
<gene>
    <name evidence="2" type="ORF">ACHAWO_010097</name>
</gene>
<evidence type="ECO:0000313" key="2">
    <source>
        <dbReference type="EMBL" id="KAL3802749.1"/>
    </source>
</evidence>
<feature type="region of interest" description="Disordered" evidence="1">
    <location>
        <begin position="52"/>
        <end position="76"/>
    </location>
</feature>
<accession>A0ABD3QQQ2</accession>
<organism evidence="2 3">
    <name type="scientific">Cyclotella atomus</name>
    <dbReference type="NCBI Taxonomy" id="382360"/>
    <lineage>
        <taxon>Eukaryota</taxon>
        <taxon>Sar</taxon>
        <taxon>Stramenopiles</taxon>
        <taxon>Ochrophyta</taxon>
        <taxon>Bacillariophyta</taxon>
        <taxon>Coscinodiscophyceae</taxon>
        <taxon>Thalassiosirophycidae</taxon>
        <taxon>Stephanodiscales</taxon>
        <taxon>Stephanodiscaceae</taxon>
        <taxon>Cyclotella</taxon>
    </lineage>
</organism>
<keyword evidence="3" id="KW-1185">Reference proteome</keyword>
<comment type="caution">
    <text evidence="2">The sequence shown here is derived from an EMBL/GenBank/DDBJ whole genome shotgun (WGS) entry which is preliminary data.</text>
</comment>
<evidence type="ECO:0000313" key="3">
    <source>
        <dbReference type="Proteomes" id="UP001530400"/>
    </source>
</evidence>
<reference evidence="2 3" key="1">
    <citation type="submission" date="2024-10" db="EMBL/GenBank/DDBJ databases">
        <title>Updated reference genomes for cyclostephanoid diatoms.</title>
        <authorList>
            <person name="Roberts W.R."/>
            <person name="Alverson A.J."/>
        </authorList>
    </citation>
    <scope>NUCLEOTIDE SEQUENCE [LARGE SCALE GENOMIC DNA]</scope>
    <source>
        <strain evidence="2 3">AJA010-31</strain>
    </source>
</reference>
<dbReference type="Proteomes" id="UP001530400">
    <property type="component" value="Unassembled WGS sequence"/>
</dbReference>
<feature type="compositionally biased region" description="Polar residues" evidence="1">
    <location>
        <begin position="524"/>
        <end position="539"/>
    </location>
</feature>
<feature type="compositionally biased region" description="Basic and acidic residues" evidence="1">
    <location>
        <begin position="816"/>
        <end position="827"/>
    </location>
</feature>
<protein>
    <submittedName>
        <fullName evidence="2">Uncharacterized protein</fullName>
    </submittedName>
</protein>
<feature type="region of interest" description="Disordered" evidence="1">
    <location>
        <begin position="799"/>
        <end position="827"/>
    </location>
</feature>
<name>A0ABD3QQQ2_9STRA</name>
<dbReference type="EMBL" id="JALLPJ020000086">
    <property type="protein sequence ID" value="KAL3802749.1"/>
    <property type="molecule type" value="Genomic_DNA"/>
</dbReference>
<proteinExistence type="predicted"/>
<evidence type="ECO:0000256" key="1">
    <source>
        <dbReference type="SAM" id="MobiDB-lite"/>
    </source>
</evidence>
<dbReference type="AlphaFoldDB" id="A0ABD3QQQ2"/>
<feature type="region of interest" description="Disordered" evidence="1">
    <location>
        <begin position="692"/>
        <end position="728"/>
    </location>
</feature>